<dbReference type="Proteomes" id="UP000005446">
    <property type="component" value="Unassembled WGS sequence"/>
</dbReference>
<proteinExistence type="predicted"/>
<protein>
    <submittedName>
        <fullName evidence="1">Uncharacterized protein</fullName>
    </submittedName>
</protein>
<organism evidence="1 2">
    <name type="scientific">Glarea lozoyensis (strain ATCC 74030 / MF5533)</name>
    <dbReference type="NCBI Taxonomy" id="1104152"/>
    <lineage>
        <taxon>Eukaryota</taxon>
        <taxon>Fungi</taxon>
        <taxon>Dikarya</taxon>
        <taxon>Ascomycota</taxon>
        <taxon>Pezizomycotina</taxon>
        <taxon>Leotiomycetes</taxon>
        <taxon>Helotiales</taxon>
        <taxon>Helotiaceae</taxon>
        <taxon>Glarea</taxon>
    </lineage>
</organism>
<dbReference type="InParanoid" id="H0EE07"/>
<name>H0EE07_GLAL7</name>
<comment type="caution">
    <text evidence="1">The sequence shown here is derived from an EMBL/GenBank/DDBJ whole genome shotgun (WGS) entry which is preliminary data.</text>
</comment>
<gene>
    <name evidence="1" type="ORF">M7I_0675</name>
</gene>
<dbReference type="AlphaFoldDB" id="H0EE07"/>
<sequence>MSSRAHFESYARYVKQFLLEVESGVNAKLYVTEMNSRKASASTRKILVQLSTYYEKAADKSKCTPRQESRI</sequence>
<accession>H0EE07</accession>
<evidence type="ECO:0000313" key="2">
    <source>
        <dbReference type="Proteomes" id="UP000005446"/>
    </source>
</evidence>
<keyword evidence="2" id="KW-1185">Reference proteome</keyword>
<evidence type="ECO:0000313" key="1">
    <source>
        <dbReference type="EMBL" id="EHL03240.1"/>
    </source>
</evidence>
<reference evidence="1 2" key="1">
    <citation type="journal article" date="2012" name="Eukaryot. Cell">
        <title>Genome sequence of the fungus Glarea lozoyensis: the first genome sequence of a species from the Helotiaceae family.</title>
        <authorList>
            <person name="Youssar L."/>
            <person name="Gruening B.A."/>
            <person name="Erxleben A."/>
            <person name="Guenther S."/>
            <person name="Huettel W."/>
        </authorList>
    </citation>
    <scope>NUCLEOTIDE SEQUENCE [LARGE SCALE GENOMIC DNA]</scope>
    <source>
        <strain evidence="2">ATCC 74030 / MF5533</strain>
    </source>
</reference>
<dbReference type="EMBL" id="AGUE01000011">
    <property type="protein sequence ID" value="EHL03240.1"/>
    <property type="molecule type" value="Genomic_DNA"/>
</dbReference>
<dbReference type="HOGENOM" id="CLU_2740245_0_0_1"/>